<feature type="compositionally biased region" description="Low complexity" evidence="1">
    <location>
        <begin position="173"/>
        <end position="189"/>
    </location>
</feature>
<keyword evidence="3" id="KW-1185">Reference proteome</keyword>
<evidence type="ECO:0000313" key="2">
    <source>
        <dbReference type="EMBL" id="KAI2666448.1"/>
    </source>
</evidence>
<accession>A0ABQ8MX44</accession>
<dbReference type="EMBL" id="JACTAM010000003">
    <property type="protein sequence ID" value="KAI2666448.1"/>
    <property type="molecule type" value="Genomic_DNA"/>
</dbReference>
<proteinExistence type="predicted"/>
<feature type="region of interest" description="Disordered" evidence="1">
    <location>
        <begin position="172"/>
        <end position="191"/>
    </location>
</feature>
<name>A0ABQ8MX44_LABRO</name>
<sequence length="435" mass="46404">MSRHPLLSSRGKSLSCQGFSAAAVRHLGDIQVTVQNVPSAPKAPRTSASPRSPVELPEQYTSPYSGLGISFGAPQEIEMSAAASEGESDDEADGSAGRYPSVVAAPSETDAELSAMLLRAAKEIGLEVPKTPPADPSRLDDWFLGRAPAAPPRSPPVPFFPEVHEELVRTWRAPHSSRPRPSSSPLASLDGGAARGYEAVSQVERAVAVHLCPPGAATWRDRPHLPSRACEFSSALAGRTYHATGQAATALHAMATLQVYQAKVLKHLHERGSDQGAMEELRAATDFALRATKVTARSLGQVMSTIVVQERHVWLTLAQMADVNKSRFLDAPISQGGLFGDTVEDFAQQFSAVQKQTEAIKHILPRRDIPTTSAGPQPPPACRRGRPPAASKQPAPSPAKVHDTRLAARRRAGRGRAAPPASQGPVTRKRSAKRP</sequence>
<reference evidence="2 3" key="1">
    <citation type="submission" date="2022-01" db="EMBL/GenBank/DDBJ databases">
        <title>A high-quality chromosome-level genome assembly of rohu carp, Labeo rohita.</title>
        <authorList>
            <person name="Arick M.A. II"/>
            <person name="Hsu C.-Y."/>
            <person name="Magbanua Z."/>
            <person name="Pechanova O."/>
            <person name="Grover C."/>
            <person name="Miller E."/>
            <person name="Thrash A."/>
            <person name="Ezzel L."/>
            <person name="Alam S."/>
            <person name="Benzie J."/>
            <person name="Hamilton M."/>
            <person name="Karsi A."/>
            <person name="Lawrence M.L."/>
            <person name="Peterson D.G."/>
        </authorList>
    </citation>
    <scope>NUCLEOTIDE SEQUENCE [LARGE SCALE GENOMIC DNA]</scope>
    <source>
        <strain evidence="3">BAU-BD-2019</strain>
        <tissue evidence="2">Blood</tissue>
    </source>
</reference>
<comment type="caution">
    <text evidence="2">The sequence shown here is derived from an EMBL/GenBank/DDBJ whole genome shotgun (WGS) entry which is preliminary data.</text>
</comment>
<gene>
    <name evidence="2" type="ORF">H4Q32_010320</name>
</gene>
<feature type="region of interest" description="Disordered" evidence="1">
    <location>
        <begin position="80"/>
        <end position="106"/>
    </location>
</feature>
<feature type="region of interest" description="Disordered" evidence="1">
    <location>
        <begin position="363"/>
        <end position="435"/>
    </location>
</feature>
<feature type="region of interest" description="Disordered" evidence="1">
    <location>
        <begin position="36"/>
        <end position="60"/>
    </location>
</feature>
<dbReference type="Proteomes" id="UP000830375">
    <property type="component" value="Unassembled WGS sequence"/>
</dbReference>
<evidence type="ECO:0000313" key="3">
    <source>
        <dbReference type="Proteomes" id="UP000830375"/>
    </source>
</evidence>
<protein>
    <submittedName>
        <fullName evidence="2">Uncharacterized protein</fullName>
    </submittedName>
</protein>
<evidence type="ECO:0000256" key="1">
    <source>
        <dbReference type="SAM" id="MobiDB-lite"/>
    </source>
</evidence>
<organism evidence="2 3">
    <name type="scientific">Labeo rohita</name>
    <name type="common">Indian major carp</name>
    <name type="synonym">Cyprinus rohita</name>
    <dbReference type="NCBI Taxonomy" id="84645"/>
    <lineage>
        <taxon>Eukaryota</taxon>
        <taxon>Metazoa</taxon>
        <taxon>Chordata</taxon>
        <taxon>Craniata</taxon>
        <taxon>Vertebrata</taxon>
        <taxon>Euteleostomi</taxon>
        <taxon>Actinopterygii</taxon>
        <taxon>Neopterygii</taxon>
        <taxon>Teleostei</taxon>
        <taxon>Ostariophysi</taxon>
        <taxon>Cypriniformes</taxon>
        <taxon>Cyprinidae</taxon>
        <taxon>Labeoninae</taxon>
        <taxon>Labeonini</taxon>
        <taxon>Labeo</taxon>
    </lineage>
</organism>